<evidence type="ECO:0000256" key="5">
    <source>
        <dbReference type="ARBA" id="ARBA00022989"/>
    </source>
</evidence>
<dbReference type="PANTHER" id="PTHR30193">
    <property type="entry name" value="ABC TRANSPORTER PERMEASE PROTEIN"/>
    <property type="match status" value="1"/>
</dbReference>
<dbReference type="EMBL" id="JBHUOG010000001">
    <property type="protein sequence ID" value="MFD2792104.1"/>
    <property type="molecule type" value="Genomic_DNA"/>
</dbReference>
<evidence type="ECO:0000256" key="7">
    <source>
        <dbReference type="RuleBase" id="RU363032"/>
    </source>
</evidence>
<keyword evidence="2 7" id="KW-0813">Transport</keyword>
<sequence length="324" mass="35111">MSITAAQQHPAAPGAAGVEDVTGERRPAGAAAKRPRDNVTAYLMIAPMVILLGIFVMWPLVYAFYLSGFEISFYSDPEFVGLQFYRYVLEDERFWASLGVGLYYAAMVVPTGMFISLLIASFIKTLSVRMASFLKTTIYVPAVVSTVVASVLFVFIYQDQGLANWLLGALNAGPVAWLNDPALALPAIAVPGIWLGLGLTTLIMLAGLLDIPESYYESARLDGASFVQRTWYITIPLLKNVLLYLFVTGTVAALQMLDLPLIMTNGGPVNATTTPNLFIFNTFRDGSEYSVSFSLTAALLLFLVLGGISALVFRLISSEKAIDG</sequence>
<comment type="caution">
    <text evidence="9">The sequence shown here is derived from an EMBL/GenBank/DDBJ whole genome shotgun (WGS) entry which is preliminary data.</text>
</comment>
<dbReference type="PANTHER" id="PTHR30193:SF37">
    <property type="entry name" value="INNER MEMBRANE ABC TRANSPORTER PERMEASE PROTEIN YCJO"/>
    <property type="match status" value="1"/>
</dbReference>
<dbReference type="InterPro" id="IPR051393">
    <property type="entry name" value="ABC_transporter_permease"/>
</dbReference>
<dbReference type="Proteomes" id="UP001597479">
    <property type="component" value="Unassembled WGS sequence"/>
</dbReference>
<evidence type="ECO:0000256" key="3">
    <source>
        <dbReference type="ARBA" id="ARBA00022475"/>
    </source>
</evidence>
<organism evidence="9 10">
    <name type="scientific">Promicromonospora vindobonensis</name>
    <dbReference type="NCBI Taxonomy" id="195748"/>
    <lineage>
        <taxon>Bacteria</taxon>
        <taxon>Bacillati</taxon>
        <taxon>Actinomycetota</taxon>
        <taxon>Actinomycetes</taxon>
        <taxon>Micrococcales</taxon>
        <taxon>Promicromonosporaceae</taxon>
        <taxon>Promicromonospora</taxon>
    </lineage>
</organism>
<evidence type="ECO:0000313" key="9">
    <source>
        <dbReference type="EMBL" id="MFD2792104.1"/>
    </source>
</evidence>
<proteinExistence type="inferred from homology"/>
<dbReference type="RefSeq" id="WP_377179416.1">
    <property type="nucleotide sequence ID" value="NZ_JBHUOG010000001.1"/>
</dbReference>
<dbReference type="Pfam" id="PF00528">
    <property type="entry name" value="BPD_transp_1"/>
    <property type="match status" value="1"/>
</dbReference>
<evidence type="ECO:0000256" key="6">
    <source>
        <dbReference type="ARBA" id="ARBA00023136"/>
    </source>
</evidence>
<keyword evidence="4 7" id="KW-0812">Transmembrane</keyword>
<reference evidence="10" key="1">
    <citation type="journal article" date="2019" name="Int. J. Syst. Evol. Microbiol.">
        <title>The Global Catalogue of Microorganisms (GCM) 10K type strain sequencing project: providing services to taxonomists for standard genome sequencing and annotation.</title>
        <authorList>
            <consortium name="The Broad Institute Genomics Platform"/>
            <consortium name="The Broad Institute Genome Sequencing Center for Infectious Disease"/>
            <person name="Wu L."/>
            <person name="Ma J."/>
        </authorList>
    </citation>
    <scope>NUCLEOTIDE SEQUENCE [LARGE SCALE GENOMIC DNA]</scope>
    <source>
        <strain evidence="10">CCM 7044</strain>
    </source>
</reference>
<accession>A0ABW5VMB5</accession>
<name>A0ABW5VMB5_9MICO</name>
<evidence type="ECO:0000259" key="8">
    <source>
        <dbReference type="PROSITE" id="PS50928"/>
    </source>
</evidence>
<dbReference type="SUPFAM" id="SSF161098">
    <property type="entry name" value="MetI-like"/>
    <property type="match status" value="1"/>
</dbReference>
<dbReference type="Gene3D" id="1.10.3720.10">
    <property type="entry name" value="MetI-like"/>
    <property type="match status" value="1"/>
</dbReference>
<feature type="transmembrane region" description="Helical" evidence="7">
    <location>
        <begin position="138"/>
        <end position="157"/>
    </location>
</feature>
<feature type="domain" description="ABC transmembrane type-1" evidence="8">
    <location>
        <begin position="94"/>
        <end position="312"/>
    </location>
</feature>
<keyword evidence="10" id="KW-1185">Reference proteome</keyword>
<comment type="subcellular location">
    <subcellularLocation>
        <location evidence="1 7">Cell membrane</location>
        <topology evidence="1 7">Multi-pass membrane protein</topology>
    </subcellularLocation>
</comment>
<dbReference type="InterPro" id="IPR035906">
    <property type="entry name" value="MetI-like_sf"/>
</dbReference>
<keyword evidence="3" id="KW-1003">Cell membrane</keyword>
<dbReference type="PROSITE" id="PS50928">
    <property type="entry name" value="ABC_TM1"/>
    <property type="match status" value="1"/>
</dbReference>
<evidence type="ECO:0000256" key="4">
    <source>
        <dbReference type="ARBA" id="ARBA00022692"/>
    </source>
</evidence>
<feature type="transmembrane region" description="Helical" evidence="7">
    <location>
        <begin position="183"/>
        <end position="209"/>
    </location>
</feature>
<feature type="transmembrane region" description="Helical" evidence="7">
    <location>
        <begin position="41"/>
        <end position="65"/>
    </location>
</feature>
<keyword evidence="5 7" id="KW-1133">Transmembrane helix</keyword>
<gene>
    <name evidence="9" type="ORF">ACFS27_00940</name>
</gene>
<keyword evidence="6 7" id="KW-0472">Membrane</keyword>
<dbReference type="InterPro" id="IPR000515">
    <property type="entry name" value="MetI-like"/>
</dbReference>
<feature type="transmembrane region" description="Helical" evidence="7">
    <location>
        <begin position="230"/>
        <end position="254"/>
    </location>
</feature>
<evidence type="ECO:0000313" key="10">
    <source>
        <dbReference type="Proteomes" id="UP001597479"/>
    </source>
</evidence>
<feature type="transmembrane region" description="Helical" evidence="7">
    <location>
        <begin position="293"/>
        <end position="316"/>
    </location>
</feature>
<feature type="transmembrane region" description="Helical" evidence="7">
    <location>
        <begin position="102"/>
        <end position="126"/>
    </location>
</feature>
<evidence type="ECO:0000256" key="1">
    <source>
        <dbReference type="ARBA" id="ARBA00004651"/>
    </source>
</evidence>
<protein>
    <submittedName>
        <fullName evidence="9">Carbohydrate ABC transporter permease</fullName>
    </submittedName>
</protein>
<comment type="similarity">
    <text evidence="7">Belongs to the binding-protein-dependent transport system permease family.</text>
</comment>
<evidence type="ECO:0000256" key="2">
    <source>
        <dbReference type="ARBA" id="ARBA00022448"/>
    </source>
</evidence>
<dbReference type="CDD" id="cd06261">
    <property type="entry name" value="TM_PBP2"/>
    <property type="match status" value="1"/>
</dbReference>